<feature type="region of interest" description="Disordered" evidence="1">
    <location>
        <begin position="29"/>
        <end position="101"/>
    </location>
</feature>
<accession>W1PZ73</accession>
<feature type="compositionally biased region" description="Acidic residues" evidence="1">
    <location>
        <begin position="57"/>
        <end position="89"/>
    </location>
</feature>
<dbReference type="Gramene" id="ERN12865">
    <property type="protein sequence ID" value="ERN12865"/>
    <property type="gene ID" value="AMTR_s00050p00064630"/>
</dbReference>
<reference evidence="3" key="1">
    <citation type="journal article" date="2013" name="Science">
        <title>The Amborella genome and the evolution of flowering plants.</title>
        <authorList>
            <consortium name="Amborella Genome Project"/>
        </authorList>
    </citation>
    <scope>NUCLEOTIDE SEQUENCE [LARGE SCALE GENOMIC DNA]</scope>
</reference>
<organism evidence="2 3">
    <name type="scientific">Amborella trichopoda</name>
    <dbReference type="NCBI Taxonomy" id="13333"/>
    <lineage>
        <taxon>Eukaryota</taxon>
        <taxon>Viridiplantae</taxon>
        <taxon>Streptophyta</taxon>
        <taxon>Embryophyta</taxon>
        <taxon>Tracheophyta</taxon>
        <taxon>Spermatophyta</taxon>
        <taxon>Magnoliopsida</taxon>
        <taxon>Amborellales</taxon>
        <taxon>Amborellaceae</taxon>
        <taxon>Amborella</taxon>
    </lineage>
</organism>
<gene>
    <name evidence="2" type="ORF">AMTR_s00050p00064630</name>
</gene>
<proteinExistence type="predicted"/>
<name>W1PZ73_AMBTC</name>
<evidence type="ECO:0000313" key="3">
    <source>
        <dbReference type="Proteomes" id="UP000017836"/>
    </source>
</evidence>
<sequence>MQNASSWLVGDPHIKDDFPEESLTWEMVEEASERESDLRRATRATTFVGTSHSQHEIEEEEAYSYESMEEEEYVEEGDDSDDDGLDSDADASNNNDDSYSY</sequence>
<dbReference type="EMBL" id="KI392596">
    <property type="protein sequence ID" value="ERN12865.1"/>
    <property type="molecule type" value="Genomic_DNA"/>
</dbReference>
<dbReference type="AlphaFoldDB" id="W1PZ73"/>
<feature type="compositionally biased region" description="Polar residues" evidence="1">
    <location>
        <begin position="43"/>
        <end position="52"/>
    </location>
</feature>
<evidence type="ECO:0000256" key="1">
    <source>
        <dbReference type="SAM" id="MobiDB-lite"/>
    </source>
</evidence>
<feature type="compositionally biased region" description="Basic and acidic residues" evidence="1">
    <location>
        <begin position="31"/>
        <end position="40"/>
    </location>
</feature>
<evidence type="ECO:0000313" key="2">
    <source>
        <dbReference type="EMBL" id="ERN12865.1"/>
    </source>
</evidence>
<dbReference type="HOGENOM" id="CLU_2295486_0_0_1"/>
<keyword evidence="3" id="KW-1185">Reference proteome</keyword>
<feature type="compositionally biased region" description="Low complexity" evidence="1">
    <location>
        <begin position="90"/>
        <end position="101"/>
    </location>
</feature>
<dbReference type="Proteomes" id="UP000017836">
    <property type="component" value="Unassembled WGS sequence"/>
</dbReference>
<protein>
    <submittedName>
        <fullName evidence="2">Uncharacterized protein</fullName>
    </submittedName>
</protein>